<sequence>MNFKNLLPKSPGNRALTLPKAYHVEVAGSDLRFLHTVCVCVCDLPPKQVRMNQGSKRDWVINFNLCKKRKSYRATSTWYALGNSNADGINFNVWFPSNVFIIDAVILSPVLDIDSSFIRTSSGCVLERADLKRVYAQNHTFFFTGNLKPQASGFWKSEKEGGLLSASAPRPHSLCLLGYLRISKGWAIYWFLLELSVISTLSTLTRLTKSKTKSQNTLPIWIAEK</sequence>
<proteinExistence type="predicted"/>
<evidence type="ECO:0000313" key="2">
    <source>
        <dbReference type="EMBL" id="KAJ8960410.1"/>
    </source>
</evidence>
<protein>
    <submittedName>
        <fullName evidence="2">Uncharacterized protein</fullName>
    </submittedName>
</protein>
<evidence type="ECO:0000256" key="1">
    <source>
        <dbReference type="SAM" id="Phobius"/>
    </source>
</evidence>
<name>A0AAV8Z8A3_9CUCU</name>
<comment type="caution">
    <text evidence="2">The sequence shown here is derived from an EMBL/GenBank/DDBJ whole genome shotgun (WGS) entry which is preliminary data.</text>
</comment>
<feature type="transmembrane region" description="Helical" evidence="1">
    <location>
        <begin position="186"/>
        <end position="204"/>
    </location>
</feature>
<keyword evidence="1" id="KW-0812">Transmembrane</keyword>
<gene>
    <name evidence="2" type="ORF">NQ318_013690</name>
</gene>
<dbReference type="EMBL" id="JAPWTK010000008">
    <property type="protein sequence ID" value="KAJ8960410.1"/>
    <property type="molecule type" value="Genomic_DNA"/>
</dbReference>
<keyword evidence="1" id="KW-1133">Transmembrane helix</keyword>
<keyword evidence="1" id="KW-0472">Membrane</keyword>
<evidence type="ECO:0000313" key="3">
    <source>
        <dbReference type="Proteomes" id="UP001162162"/>
    </source>
</evidence>
<accession>A0AAV8Z8A3</accession>
<dbReference type="Proteomes" id="UP001162162">
    <property type="component" value="Unassembled WGS sequence"/>
</dbReference>
<reference evidence="2" key="1">
    <citation type="journal article" date="2023" name="Insect Mol. Biol.">
        <title>Genome sequencing provides insights into the evolution of gene families encoding plant cell wall-degrading enzymes in longhorned beetles.</title>
        <authorList>
            <person name="Shin N.R."/>
            <person name="Okamura Y."/>
            <person name="Kirsch R."/>
            <person name="Pauchet Y."/>
        </authorList>
    </citation>
    <scope>NUCLEOTIDE SEQUENCE</scope>
    <source>
        <strain evidence="2">AMC_N1</strain>
    </source>
</reference>
<dbReference type="AlphaFoldDB" id="A0AAV8Z8A3"/>
<keyword evidence="3" id="KW-1185">Reference proteome</keyword>
<organism evidence="2 3">
    <name type="scientific">Aromia moschata</name>
    <dbReference type="NCBI Taxonomy" id="1265417"/>
    <lineage>
        <taxon>Eukaryota</taxon>
        <taxon>Metazoa</taxon>
        <taxon>Ecdysozoa</taxon>
        <taxon>Arthropoda</taxon>
        <taxon>Hexapoda</taxon>
        <taxon>Insecta</taxon>
        <taxon>Pterygota</taxon>
        <taxon>Neoptera</taxon>
        <taxon>Endopterygota</taxon>
        <taxon>Coleoptera</taxon>
        <taxon>Polyphaga</taxon>
        <taxon>Cucujiformia</taxon>
        <taxon>Chrysomeloidea</taxon>
        <taxon>Cerambycidae</taxon>
        <taxon>Cerambycinae</taxon>
        <taxon>Callichromatini</taxon>
        <taxon>Aromia</taxon>
    </lineage>
</organism>